<dbReference type="Proteomes" id="UP001219518">
    <property type="component" value="Unassembled WGS sequence"/>
</dbReference>
<reference evidence="2" key="2">
    <citation type="journal article" date="2023" name="BMC Genomics">
        <title>Pest status, molecular evolution, and epigenetic factors derived from the genome assembly of Frankliniella fusca, a thysanopteran phytovirus vector.</title>
        <authorList>
            <person name="Catto M.A."/>
            <person name="Labadie P.E."/>
            <person name="Jacobson A.L."/>
            <person name="Kennedy G.G."/>
            <person name="Srinivasan R."/>
            <person name="Hunt B.G."/>
        </authorList>
    </citation>
    <scope>NUCLEOTIDE SEQUENCE</scope>
    <source>
        <strain evidence="2">PL_HMW_Pooled</strain>
    </source>
</reference>
<evidence type="ECO:0000313" key="3">
    <source>
        <dbReference type="Proteomes" id="UP001219518"/>
    </source>
</evidence>
<keyword evidence="2" id="KW-0418">Kinase</keyword>
<feature type="region of interest" description="Disordered" evidence="1">
    <location>
        <begin position="243"/>
        <end position="266"/>
    </location>
</feature>
<dbReference type="CDD" id="cd00229">
    <property type="entry name" value="SGNH_hydrolase"/>
    <property type="match status" value="1"/>
</dbReference>
<accession>A0AAE1HGV2</accession>
<keyword evidence="3" id="KW-1185">Reference proteome</keyword>
<proteinExistence type="predicted"/>
<protein>
    <submittedName>
        <fullName evidence="2">Phosphoglycerate kinase</fullName>
    </submittedName>
</protein>
<gene>
    <name evidence="2" type="ORF">KUF71_001193</name>
</gene>
<organism evidence="2 3">
    <name type="scientific">Frankliniella fusca</name>
    <dbReference type="NCBI Taxonomy" id="407009"/>
    <lineage>
        <taxon>Eukaryota</taxon>
        <taxon>Metazoa</taxon>
        <taxon>Ecdysozoa</taxon>
        <taxon>Arthropoda</taxon>
        <taxon>Hexapoda</taxon>
        <taxon>Insecta</taxon>
        <taxon>Pterygota</taxon>
        <taxon>Neoptera</taxon>
        <taxon>Paraneoptera</taxon>
        <taxon>Thysanoptera</taxon>
        <taxon>Terebrantia</taxon>
        <taxon>Thripoidea</taxon>
        <taxon>Thripidae</taxon>
        <taxon>Frankliniella</taxon>
    </lineage>
</organism>
<evidence type="ECO:0000313" key="2">
    <source>
        <dbReference type="EMBL" id="KAK3920939.1"/>
    </source>
</evidence>
<dbReference type="EMBL" id="JAHWGI010001025">
    <property type="protein sequence ID" value="KAK3920939.1"/>
    <property type="molecule type" value="Genomic_DNA"/>
</dbReference>
<name>A0AAE1HGV2_9NEOP</name>
<dbReference type="InterPro" id="IPR036514">
    <property type="entry name" value="SGNH_hydro_sf"/>
</dbReference>
<comment type="caution">
    <text evidence="2">The sequence shown here is derived from an EMBL/GenBank/DDBJ whole genome shotgun (WGS) entry which is preliminary data.</text>
</comment>
<keyword evidence="2" id="KW-0808">Transferase</keyword>
<dbReference type="SUPFAM" id="SSF52266">
    <property type="entry name" value="SGNH hydrolase"/>
    <property type="match status" value="1"/>
</dbReference>
<dbReference type="Gene3D" id="3.40.50.1110">
    <property type="entry name" value="SGNH hydrolase"/>
    <property type="match status" value="1"/>
</dbReference>
<evidence type="ECO:0000256" key="1">
    <source>
        <dbReference type="SAM" id="MobiDB-lite"/>
    </source>
</evidence>
<dbReference type="GO" id="GO:0016301">
    <property type="term" value="F:kinase activity"/>
    <property type="evidence" value="ECO:0007669"/>
    <property type="project" value="UniProtKB-KW"/>
</dbReference>
<sequence length="266" mass="30252">MKLLKNICNESNLIVLSLPKKDELAFKSRVRNKNLKKNINTVDTTIKLIGESHVKGLSEHILPLIPPTTIVDFSASGGATTEQVNQDLNIHTSDLTNNDFLISISGANDINFTKDGKCIGINIYEDDKKNVLSQSSHTNVLILSTPYRYDIKEANYYIDLLNDETEKIVKAKVNNNLFQNRIRYLEINSFLDRSSYGRSGIHLNIKGKQILSEAIMREINNFPKGIQAPEIWDLIDTNENLTTEQEPEKPEIQDLEEDEERFGLFD</sequence>
<dbReference type="AlphaFoldDB" id="A0AAE1HGV2"/>
<reference evidence="2" key="1">
    <citation type="submission" date="2021-07" db="EMBL/GenBank/DDBJ databases">
        <authorList>
            <person name="Catto M.A."/>
            <person name="Jacobson A."/>
            <person name="Kennedy G."/>
            <person name="Labadie P."/>
            <person name="Hunt B.G."/>
            <person name="Srinivasan R."/>
        </authorList>
    </citation>
    <scope>NUCLEOTIDE SEQUENCE</scope>
    <source>
        <strain evidence="2">PL_HMW_Pooled</strain>
        <tissue evidence="2">Head</tissue>
    </source>
</reference>